<organism evidence="2">
    <name type="scientific">hydrothermal vent metagenome</name>
    <dbReference type="NCBI Taxonomy" id="652676"/>
    <lineage>
        <taxon>unclassified sequences</taxon>
        <taxon>metagenomes</taxon>
        <taxon>ecological metagenomes</taxon>
    </lineage>
</organism>
<evidence type="ECO:0000313" key="2">
    <source>
        <dbReference type="EMBL" id="VAX31854.1"/>
    </source>
</evidence>
<gene>
    <name evidence="2" type="ORF">MNBD_NITROSPIRAE01-1363</name>
</gene>
<accession>A0A3B1D6T8</accession>
<sequence>MNNKIYIILNILAVFLYWLQFFAGWSWPWLEIRQDLTGFKQSTGFAIFIFIFFQNILFVARSKLSWRNYHKLIYQLHFRSSIFSIPLLYLHTIKMGHQYTFFFSLAYSLNVLIASFAPKPFNVQNKHYKFYWMVSHVTLSMFISFFIFYHIFITFYFN</sequence>
<dbReference type="AlphaFoldDB" id="A0A3B1D6T8"/>
<evidence type="ECO:0008006" key="3">
    <source>
        <dbReference type="Google" id="ProtNLM"/>
    </source>
</evidence>
<feature type="transmembrane region" description="Helical" evidence="1">
    <location>
        <begin position="99"/>
        <end position="118"/>
    </location>
</feature>
<dbReference type="EMBL" id="UOGF01000079">
    <property type="protein sequence ID" value="VAX31854.1"/>
    <property type="molecule type" value="Genomic_DNA"/>
</dbReference>
<feature type="transmembrane region" description="Helical" evidence="1">
    <location>
        <begin position="42"/>
        <end position="60"/>
    </location>
</feature>
<keyword evidence="1" id="KW-0812">Transmembrane</keyword>
<proteinExistence type="predicted"/>
<keyword evidence="1" id="KW-1133">Transmembrane helix</keyword>
<name>A0A3B1D6T8_9ZZZZ</name>
<feature type="transmembrane region" description="Helical" evidence="1">
    <location>
        <begin position="7"/>
        <end position="30"/>
    </location>
</feature>
<evidence type="ECO:0000256" key="1">
    <source>
        <dbReference type="SAM" id="Phobius"/>
    </source>
</evidence>
<protein>
    <recommendedName>
        <fullName evidence="3">Ferric oxidoreductase domain-containing protein</fullName>
    </recommendedName>
</protein>
<keyword evidence="1" id="KW-0472">Membrane</keyword>
<feature type="transmembrane region" description="Helical" evidence="1">
    <location>
        <begin position="130"/>
        <end position="157"/>
    </location>
</feature>
<reference evidence="2" key="1">
    <citation type="submission" date="2018-06" db="EMBL/GenBank/DDBJ databases">
        <authorList>
            <person name="Zhirakovskaya E."/>
        </authorList>
    </citation>
    <scope>NUCLEOTIDE SEQUENCE</scope>
</reference>